<keyword evidence="2" id="KW-0645">Protease</keyword>
<dbReference type="SUPFAM" id="SSF55486">
    <property type="entry name" value="Metalloproteases ('zincins'), catalytic domain"/>
    <property type="match status" value="1"/>
</dbReference>
<name>A0ABY6CT68_9BACT</name>
<dbReference type="Gene3D" id="3.40.390.10">
    <property type="entry name" value="Collagenase (Catalytic Domain)"/>
    <property type="match status" value="1"/>
</dbReference>
<dbReference type="Gene3D" id="2.60.40.10">
    <property type="entry name" value="Immunoglobulins"/>
    <property type="match status" value="1"/>
</dbReference>
<dbReference type="Proteomes" id="UP001065174">
    <property type="component" value="Chromosome"/>
</dbReference>
<evidence type="ECO:0000313" key="13">
    <source>
        <dbReference type="Proteomes" id="UP001065174"/>
    </source>
</evidence>
<evidence type="ECO:0000256" key="9">
    <source>
        <dbReference type="SAM" id="SignalP"/>
    </source>
</evidence>
<proteinExistence type="inferred from homology"/>
<dbReference type="NCBIfam" id="TIGR04183">
    <property type="entry name" value="Por_Secre_tail"/>
    <property type="match status" value="1"/>
</dbReference>
<organism evidence="12 13">
    <name type="scientific">Reichenbachiella agarivorans</name>
    <dbReference type="NCBI Taxonomy" id="2979464"/>
    <lineage>
        <taxon>Bacteria</taxon>
        <taxon>Pseudomonadati</taxon>
        <taxon>Bacteroidota</taxon>
        <taxon>Cytophagia</taxon>
        <taxon>Cytophagales</taxon>
        <taxon>Reichenbachiellaceae</taxon>
        <taxon>Reichenbachiella</taxon>
    </lineage>
</organism>
<keyword evidence="6" id="KW-0862">Zinc</keyword>
<dbReference type="CDD" id="cd04275">
    <property type="entry name" value="ZnMc_pappalysin_like"/>
    <property type="match status" value="1"/>
</dbReference>
<evidence type="ECO:0000256" key="7">
    <source>
        <dbReference type="ARBA" id="ARBA00023049"/>
    </source>
</evidence>
<comment type="similarity">
    <text evidence="1">Belongs to the peptidase M43B family.</text>
</comment>
<dbReference type="Pfam" id="PF18962">
    <property type="entry name" value="Por_Secre_tail"/>
    <property type="match status" value="1"/>
</dbReference>
<evidence type="ECO:0000256" key="6">
    <source>
        <dbReference type="ARBA" id="ARBA00022833"/>
    </source>
</evidence>
<keyword evidence="3" id="KW-0479">Metal-binding</keyword>
<keyword evidence="5" id="KW-0378">Hydrolase</keyword>
<evidence type="ECO:0000259" key="11">
    <source>
        <dbReference type="Pfam" id="PF18962"/>
    </source>
</evidence>
<feature type="signal peptide" evidence="9">
    <location>
        <begin position="1"/>
        <end position="19"/>
    </location>
</feature>
<evidence type="ECO:0000259" key="10">
    <source>
        <dbReference type="Pfam" id="PF05572"/>
    </source>
</evidence>
<gene>
    <name evidence="12" type="ORF">N6H18_13880</name>
</gene>
<keyword evidence="4 9" id="KW-0732">Signal</keyword>
<dbReference type="InterPro" id="IPR013783">
    <property type="entry name" value="Ig-like_fold"/>
</dbReference>
<dbReference type="InterPro" id="IPR008754">
    <property type="entry name" value="Peptidase_M43"/>
</dbReference>
<dbReference type="InterPro" id="IPR026444">
    <property type="entry name" value="Secre_tail"/>
</dbReference>
<evidence type="ECO:0000256" key="3">
    <source>
        <dbReference type="ARBA" id="ARBA00022723"/>
    </source>
</evidence>
<dbReference type="RefSeq" id="WP_262308879.1">
    <property type="nucleotide sequence ID" value="NZ_CP106679.1"/>
</dbReference>
<dbReference type="Gene3D" id="2.60.120.200">
    <property type="match status" value="2"/>
</dbReference>
<evidence type="ECO:0000256" key="4">
    <source>
        <dbReference type="ARBA" id="ARBA00022729"/>
    </source>
</evidence>
<accession>A0ABY6CT68</accession>
<keyword evidence="13" id="KW-1185">Reference proteome</keyword>
<dbReference type="Pfam" id="PF05572">
    <property type="entry name" value="Peptidase_M43"/>
    <property type="match status" value="1"/>
</dbReference>
<reference evidence="12" key="1">
    <citation type="submission" date="2022-09" db="EMBL/GenBank/DDBJ databases">
        <title>Comparative genomics and taxonomic characterization of three novel marine species of genus Reichenbachiella exhibiting antioxidant and polysaccharide degradation activities.</title>
        <authorList>
            <person name="Muhammad N."/>
            <person name="Lee Y.-J."/>
            <person name="Ko J."/>
            <person name="Kim S.-G."/>
        </authorList>
    </citation>
    <scope>NUCLEOTIDE SEQUENCE</scope>
    <source>
        <strain evidence="12">BKB1-1</strain>
    </source>
</reference>
<evidence type="ECO:0000313" key="12">
    <source>
        <dbReference type="EMBL" id="UXP31440.1"/>
    </source>
</evidence>
<dbReference type="InterPro" id="IPR024079">
    <property type="entry name" value="MetalloPept_cat_dom_sf"/>
</dbReference>
<feature type="chain" id="PRO_5047115685" evidence="9">
    <location>
        <begin position="20"/>
        <end position="999"/>
    </location>
</feature>
<evidence type="ECO:0000256" key="8">
    <source>
        <dbReference type="ARBA" id="ARBA00023157"/>
    </source>
</evidence>
<evidence type="ECO:0000256" key="1">
    <source>
        <dbReference type="ARBA" id="ARBA00008721"/>
    </source>
</evidence>
<feature type="domain" description="Peptidase M43 pregnancy-associated plasma-A" evidence="10">
    <location>
        <begin position="161"/>
        <end position="320"/>
    </location>
</feature>
<dbReference type="NCBIfam" id="NF038128">
    <property type="entry name" value="choice_anch_J"/>
    <property type="match status" value="2"/>
</dbReference>
<dbReference type="PANTHER" id="PTHR47466:SF1">
    <property type="entry name" value="METALLOPROTEASE MEP1 (AFU_ORTHOLOGUE AFUA_1G07730)-RELATED"/>
    <property type="match status" value="1"/>
</dbReference>
<protein>
    <submittedName>
        <fullName evidence="12">Choice-of-anchor J domain-containing protein</fullName>
    </submittedName>
</protein>
<evidence type="ECO:0000256" key="5">
    <source>
        <dbReference type="ARBA" id="ARBA00022801"/>
    </source>
</evidence>
<feature type="domain" description="Secretion system C-terminal sorting" evidence="11">
    <location>
        <begin position="922"/>
        <end position="997"/>
    </location>
</feature>
<keyword evidence="8" id="KW-1015">Disulfide bond</keyword>
<evidence type="ECO:0000256" key="2">
    <source>
        <dbReference type="ARBA" id="ARBA00022670"/>
    </source>
</evidence>
<dbReference type="PANTHER" id="PTHR47466">
    <property type="match status" value="1"/>
</dbReference>
<sequence>MYKLLLYPLLTLIGFTAVSQDRCGTVPFNEAKQTFPQESKEAFENWMHKRIQYKKNFRINSTQSDLVYTIPVVVHVVHQGESIGTASNIPDEQIISQIQTMNEDFRRTNEDANDTPLDFLPFAADTRIEFKLAVRDPEGLPTNGINRVRGSRDDYSINQLDDLAHESYWDANQYFNIWVSDLSNDYIGYAQFPLSNLVGLNIEQSNDALTDGVFIDYQYFGTGYNTDDFSRGRTVTHEVGHWLGLRHIWGDASNCSADDYCDDTPLQQSSTNPNMDCSEASISFSCTTTDMTQNYMDYTADKCMNLFTLDQKERMRTVIENSPRRTVLLTSPALQEVVQVANDLGIYQIIEPSSGNCDKNITPTLQVKNYGTNAITSFDVQLKVDGVIIQTLSSSQNLNLLETAEIEFDPYAVNNTSSLFEFLVTTVNGGSDGNSGNNSRTVEGYFPDWTTIPLDQDFTNSSMTGSSDWHIIGNWSYGVAADESASNEAAILSYAGSSSDQLGTLDYLISPAISLIGIATADLNFDYAFAAVPGNYTDGLAVIVSTDCGNTFPVENTLFSQLAPYLGTTSQSSSPFSPSGLGDWKNVELNLSSYTNLDEIVLAFVGQNGNGNNIYLDNIHITTTSVTNHDALIKSVNNIPVVSCLSDFQANIEVRNNGFSNLTSFKVTGKVGKITQSKEVDQVNLSPGQNTTVTLLFEDIEAGEWSADFNVSSPNGQNDELPTNDNFSQYFIVNASVEELPIKIDFLTKPPYELWKKYSSSNLQYWELYVNPSDDRDRSMHYNAFDNINLGLVNQFVSPVLDLSELDEAAMRFDYSYAYSTGRNDRLQVLLSTDCGQSFDEVLFDKNGAGLAVTETSSEWFPESEEDWITETLDLSAYTGMSDIRLSFSFTNQHGNNLFLDNIEFFDVAAPDNIDLDGKIRIYPNPASDQFNVKINFYEKQNAIIRLINMNGEVLMEQKIDNVLNQVYLIDNLSLRSGIYILQVIGDHDRASSRVMINR</sequence>
<dbReference type="EMBL" id="CP106679">
    <property type="protein sequence ID" value="UXP31440.1"/>
    <property type="molecule type" value="Genomic_DNA"/>
</dbReference>
<keyword evidence="7" id="KW-0482">Metalloprotease</keyword>